<gene>
    <name evidence="2" type="ORF">B5M09_013444</name>
</gene>
<name>A0A3R7WEZ3_APHAT</name>
<comment type="caution">
    <text evidence="2">The sequence shown here is derived from an EMBL/GenBank/DDBJ whole genome shotgun (WGS) entry which is preliminary data.</text>
</comment>
<organism evidence="2 3">
    <name type="scientific">Aphanomyces astaci</name>
    <name type="common">Crayfish plague agent</name>
    <dbReference type="NCBI Taxonomy" id="112090"/>
    <lineage>
        <taxon>Eukaryota</taxon>
        <taxon>Sar</taxon>
        <taxon>Stramenopiles</taxon>
        <taxon>Oomycota</taxon>
        <taxon>Saprolegniomycetes</taxon>
        <taxon>Saprolegniales</taxon>
        <taxon>Verrucalvaceae</taxon>
        <taxon>Aphanomyces</taxon>
    </lineage>
</organism>
<feature type="region of interest" description="Disordered" evidence="1">
    <location>
        <begin position="151"/>
        <end position="171"/>
    </location>
</feature>
<evidence type="ECO:0008006" key="4">
    <source>
        <dbReference type="Google" id="ProtNLM"/>
    </source>
</evidence>
<reference evidence="2" key="1">
    <citation type="submission" date="2018-07" db="EMBL/GenBank/DDBJ databases">
        <title>Annotation of Aphanomyces astaci genome assembly.</title>
        <authorList>
            <person name="Studholme D.J."/>
        </authorList>
    </citation>
    <scope>NUCLEOTIDE SEQUENCE [LARGE SCALE GENOMIC DNA]</scope>
    <source>
        <strain evidence="2">Pc</strain>
    </source>
</reference>
<accession>A0A3R7WEZ3</accession>
<evidence type="ECO:0000256" key="1">
    <source>
        <dbReference type="SAM" id="MobiDB-lite"/>
    </source>
</evidence>
<proteinExistence type="predicted"/>
<dbReference type="EMBL" id="MZMZ02002894">
    <property type="protein sequence ID" value="RQM23690.1"/>
    <property type="molecule type" value="Genomic_DNA"/>
</dbReference>
<feature type="compositionally biased region" description="Basic residues" evidence="1">
    <location>
        <begin position="159"/>
        <end position="171"/>
    </location>
</feature>
<dbReference type="AlphaFoldDB" id="A0A3R7WEZ3"/>
<sequence>MLVSLSANATHLLQPLDAVIFRTFKCDMKTAVTTYLRAVNTDTFPRSKAISIAGTAFNKLISHDFQYDRCHAGGMFKNGFRTCGAWPLSLPAMLKRLDLQSKNCVNSDLGVAAWIRTQEYARENVITVPARTPKKARKRIVTDGDLFMKEGLHTNASKPTRKPNVKRKKSN</sequence>
<protein>
    <recommendedName>
        <fullName evidence="4">DDE-1 domain-containing protein</fullName>
    </recommendedName>
</protein>
<evidence type="ECO:0000313" key="3">
    <source>
        <dbReference type="Proteomes" id="UP000284702"/>
    </source>
</evidence>
<dbReference type="Proteomes" id="UP000284702">
    <property type="component" value="Unassembled WGS sequence"/>
</dbReference>
<keyword evidence="3" id="KW-1185">Reference proteome</keyword>
<evidence type="ECO:0000313" key="2">
    <source>
        <dbReference type="EMBL" id="RQM23690.1"/>
    </source>
</evidence>